<dbReference type="GO" id="GO:0016301">
    <property type="term" value="F:kinase activity"/>
    <property type="evidence" value="ECO:0007669"/>
    <property type="project" value="UniProtKB-KW"/>
</dbReference>
<dbReference type="Pfam" id="PF13671">
    <property type="entry name" value="AAA_33"/>
    <property type="match status" value="1"/>
</dbReference>
<dbReference type="Proteomes" id="UP001345013">
    <property type="component" value="Unassembled WGS sequence"/>
</dbReference>
<keyword evidence="3" id="KW-1185">Reference proteome</keyword>
<dbReference type="PANTHER" id="PTHR12083:SF9">
    <property type="entry name" value="BIFUNCTIONAL POLYNUCLEOTIDE PHOSPHATASE_KINASE"/>
    <property type="match status" value="1"/>
</dbReference>
<evidence type="ECO:0000256" key="1">
    <source>
        <dbReference type="SAM" id="MobiDB-lite"/>
    </source>
</evidence>
<dbReference type="InterPro" id="IPR013954">
    <property type="entry name" value="PNK3P"/>
</dbReference>
<dbReference type="NCBIfam" id="TIGR01664">
    <property type="entry name" value="DNA-3'-Pase"/>
    <property type="match status" value="1"/>
</dbReference>
<dbReference type="Pfam" id="PF08645">
    <property type="entry name" value="PNK3P"/>
    <property type="match status" value="1"/>
</dbReference>
<dbReference type="InterPro" id="IPR027417">
    <property type="entry name" value="P-loop_NTPase"/>
</dbReference>
<dbReference type="SUPFAM" id="SSF52540">
    <property type="entry name" value="P-loop containing nucleoside triphosphate hydrolases"/>
    <property type="match status" value="1"/>
</dbReference>
<dbReference type="NCBIfam" id="TIGR01662">
    <property type="entry name" value="HAD-SF-IIIA"/>
    <property type="match status" value="1"/>
</dbReference>
<sequence length="446" mass="50511">MKRAASPNGRPLSPPPMKRKIESTTTSKAVASFFKPPSQKEPERLMWRIVHQSLVVGLYRDPSQPRRELTQPVRIAAFDLDDALIKPKLGGSRFVRNASSHAWWDAVVPGRLKELHNGGYLIVIFTNQGSISLKDNAKTLQKDSLSLKNFKDQLTYFMRQLDIPVSVYAATGNDHYRKPRIGMWEELKDEFDLEGDGAIDMDNSFYIGDAAGREKTDKRQKDHATSDRDLAANIGIKFQTPEELFLGLETEPYAHPFEPKQFLESALSSPRGNIPFTKQNKQELVIFCGSPGAGKSSFYWKVLKGQGYERVNQDILKTRDKCIKAARQLLEGGSSVVVDNTNRDKEARAHWVQLARDLSIPIRCILFTASARLCEHNDAVRAHNSSMNPESRMILPPIAFRSFAQAYVQPSLEEGFEDITTVHFDFEGTDAERKIWSKYWVSKFST</sequence>
<evidence type="ECO:0000313" key="3">
    <source>
        <dbReference type="Proteomes" id="UP001345013"/>
    </source>
</evidence>
<dbReference type="Gene3D" id="3.40.50.1000">
    <property type="entry name" value="HAD superfamily/HAD-like"/>
    <property type="match status" value="1"/>
</dbReference>
<dbReference type="InterPro" id="IPR006549">
    <property type="entry name" value="HAD-SF_hydro_IIIA"/>
</dbReference>
<dbReference type="Gene3D" id="3.40.50.300">
    <property type="entry name" value="P-loop containing nucleotide triphosphate hydrolases"/>
    <property type="match status" value="1"/>
</dbReference>
<dbReference type="InterPro" id="IPR036412">
    <property type="entry name" value="HAD-like_sf"/>
</dbReference>
<keyword evidence="2" id="KW-0808">Transferase</keyword>
<name>A0ABR0K3Y7_9EURO</name>
<feature type="region of interest" description="Disordered" evidence="1">
    <location>
        <begin position="1"/>
        <end position="28"/>
    </location>
</feature>
<keyword evidence="2" id="KW-0418">Kinase</keyword>
<organism evidence="2 3">
    <name type="scientific">Lithohypha guttulata</name>
    <dbReference type="NCBI Taxonomy" id="1690604"/>
    <lineage>
        <taxon>Eukaryota</taxon>
        <taxon>Fungi</taxon>
        <taxon>Dikarya</taxon>
        <taxon>Ascomycota</taxon>
        <taxon>Pezizomycotina</taxon>
        <taxon>Eurotiomycetes</taxon>
        <taxon>Chaetothyriomycetidae</taxon>
        <taxon>Chaetothyriales</taxon>
        <taxon>Trichomeriaceae</taxon>
        <taxon>Lithohypha</taxon>
    </lineage>
</organism>
<dbReference type="InterPro" id="IPR023214">
    <property type="entry name" value="HAD_sf"/>
</dbReference>
<dbReference type="SUPFAM" id="SSF56784">
    <property type="entry name" value="HAD-like"/>
    <property type="match status" value="1"/>
</dbReference>
<dbReference type="EMBL" id="JAVRRG010000101">
    <property type="protein sequence ID" value="KAK5086076.1"/>
    <property type="molecule type" value="Genomic_DNA"/>
</dbReference>
<gene>
    <name evidence="2" type="primary">pnk1</name>
    <name evidence="2" type="ORF">LTR24_007081</name>
</gene>
<protein>
    <submittedName>
        <fullName evidence="2">DNA kinase/phosphatase Pnk1</fullName>
    </submittedName>
</protein>
<reference evidence="2 3" key="1">
    <citation type="submission" date="2023-08" db="EMBL/GenBank/DDBJ databases">
        <title>Black Yeasts Isolated from many extreme environments.</title>
        <authorList>
            <person name="Coleine C."/>
            <person name="Stajich J.E."/>
            <person name="Selbmann L."/>
        </authorList>
    </citation>
    <scope>NUCLEOTIDE SEQUENCE [LARGE SCALE GENOMIC DNA]</scope>
    <source>
        <strain evidence="2 3">CCFEE 5885</strain>
    </source>
</reference>
<dbReference type="PANTHER" id="PTHR12083">
    <property type="entry name" value="BIFUNCTIONAL POLYNUCLEOTIDE PHOSPHATASE/KINASE"/>
    <property type="match status" value="1"/>
</dbReference>
<comment type="caution">
    <text evidence="2">The sequence shown here is derived from an EMBL/GenBank/DDBJ whole genome shotgun (WGS) entry which is preliminary data.</text>
</comment>
<evidence type="ECO:0000313" key="2">
    <source>
        <dbReference type="EMBL" id="KAK5086076.1"/>
    </source>
</evidence>
<accession>A0ABR0K3Y7</accession>
<dbReference type="InterPro" id="IPR006551">
    <property type="entry name" value="Polynucleotide_phosphatase"/>
</dbReference>
<proteinExistence type="predicted"/>